<dbReference type="PROSITE" id="PS51257">
    <property type="entry name" value="PROKAR_LIPOPROTEIN"/>
    <property type="match status" value="1"/>
</dbReference>
<comment type="caution">
    <text evidence="2">The sequence shown here is derived from an EMBL/GenBank/DDBJ whole genome shotgun (WGS) entry which is preliminary data.</text>
</comment>
<evidence type="ECO:0000313" key="3">
    <source>
        <dbReference type="Proteomes" id="UP000297407"/>
    </source>
</evidence>
<accession>A0A4Z0L8S3</accession>
<evidence type="ECO:0000313" key="2">
    <source>
        <dbReference type="EMBL" id="TGD58005.1"/>
    </source>
</evidence>
<sequence>MKFKNVLLAALPVLMLTFASCSDNNDEPQGEQITVLPYTVPTTYEFSRNTATSVGFEDQNTRLKMLTEIGSYVGSGTTTPLTASKLTDMYANTNAQFTTVTAPVSINLKDKTATSIVYFNGGNSESTSVQNVFQGAFTDAVAASQTGAVAAAGVAGLYTPATGSKRLFAANGLEPAQVIQKGMMGAHMMDQVLNNFLSVTVLDAANNRLDNANKVLVAGKNYTEMEHAWDQAYGYIYGLDSGTTVKFWSSYINQVSAQTAVFNSLKTDILNAFIKGRAAITGNDYAVRDQQIAIIKASFSKVAAIRGVHYLQEGKTNLANGMAAFHGLSEGYGFIMSLRYTNNPATNLPYFTKAEVDVMLGKLNGGTASQPGLWDVDHLGAKIDEISTQVANKFGFTVADAAQG</sequence>
<dbReference type="AlphaFoldDB" id="A0A4Z0L8S3"/>
<gene>
    <name evidence="2" type="ORF">E4635_08325</name>
</gene>
<feature type="signal peptide" evidence="1">
    <location>
        <begin position="1"/>
        <end position="22"/>
    </location>
</feature>
<organism evidence="2 3">
    <name type="scientific">Flavobacterium humi</name>
    <dbReference type="NCBI Taxonomy" id="2562683"/>
    <lineage>
        <taxon>Bacteria</taxon>
        <taxon>Pseudomonadati</taxon>
        <taxon>Bacteroidota</taxon>
        <taxon>Flavobacteriia</taxon>
        <taxon>Flavobacteriales</taxon>
        <taxon>Flavobacteriaceae</taxon>
        <taxon>Flavobacterium</taxon>
    </lineage>
</organism>
<dbReference type="OrthoDB" id="5498726at2"/>
<dbReference type="RefSeq" id="WP_135526177.1">
    <property type="nucleotide sequence ID" value="NZ_SRLH01000004.1"/>
</dbReference>
<keyword evidence="1" id="KW-0732">Signal</keyword>
<dbReference type="EMBL" id="SRLH01000004">
    <property type="protein sequence ID" value="TGD58005.1"/>
    <property type="molecule type" value="Genomic_DNA"/>
</dbReference>
<dbReference type="Proteomes" id="UP000297407">
    <property type="component" value="Unassembled WGS sequence"/>
</dbReference>
<proteinExistence type="predicted"/>
<reference evidence="2 3" key="1">
    <citation type="submission" date="2019-04" db="EMBL/GenBank/DDBJ databases">
        <title>Flavobacterium sp. strain DS2-A Genome sequencing and assembly.</title>
        <authorList>
            <person name="Kim I."/>
        </authorList>
    </citation>
    <scope>NUCLEOTIDE SEQUENCE [LARGE SCALE GENOMIC DNA]</scope>
    <source>
        <strain evidence="2 3">DS2-A</strain>
    </source>
</reference>
<dbReference type="Pfam" id="PF16148">
    <property type="entry name" value="DUF4856"/>
    <property type="match status" value="1"/>
</dbReference>
<name>A0A4Z0L8S3_9FLAO</name>
<feature type="chain" id="PRO_5021284514" evidence="1">
    <location>
        <begin position="23"/>
        <end position="404"/>
    </location>
</feature>
<keyword evidence="3" id="KW-1185">Reference proteome</keyword>
<dbReference type="InterPro" id="IPR032331">
    <property type="entry name" value="DUF4856"/>
</dbReference>
<protein>
    <submittedName>
        <fullName evidence="2">DUF4856 domain-containing protein</fullName>
    </submittedName>
</protein>
<evidence type="ECO:0000256" key="1">
    <source>
        <dbReference type="SAM" id="SignalP"/>
    </source>
</evidence>